<evidence type="ECO:0000313" key="2">
    <source>
        <dbReference type="Proteomes" id="UP000319837"/>
    </source>
</evidence>
<reference evidence="2" key="1">
    <citation type="submission" date="2018-10" db="EMBL/GenBank/DDBJ databases">
        <title>FDA dAtabase for Regulatory Grade micrObial Sequences (FDA-ARGOS): Supporting development and validation of Infectious Disease Dx tests.</title>
        <authorList>
            <person name="Minogue T."/>
            <person name="Wolcott M."/>
            <person name="Wasieloski L."/>
            <person name="Aguilar W."/>
            <person name="Moore D."/>
            <person name="Tallon L."/>
            <person name="Sadzewicz L."/>
            <person name="Sengamalay N."/>
            <person name="Ott S."/>
            <person name="Godinez A."/>
            <person name="Nagaraj S."/>
            <person name="Vavikolanu K."/>
            <person name="Vyas G."/>
            <person name="Nadendla S."/>
            <person name="George J."/>
            <person name="Sichtig H."/>
        </authorList>
    </citation>
    <scope>NUCLEOTIDE SEQUENCE [LARGE SCALE GENOMIC DNA]</scope>
    <source>
        <strain evidence="2">FDAARGOS_343</strain>
    </source>
</reference>
<evidence type="ECO:0000313" key="1">
    <source>
        <dbReference type="EMBL" id="TRZ39735.1"/>
    </source>
</evidence>
<comment type="caution">
    <text evidence="1">The sequence shown here is derived from an EMBL/GenBank/DDBJ whole genome shotgun (WGS) entry which is preliminary data.</text>
</comment>
<dbReference type="RefSeq" id="WP_185763164.1">
    <property type="nucleotide sequence ID" value="NZ_RIBP01000001.1"/>
</dbReference>
<sequence length="139" mass="15798">MGKKKYVIIVIVLLIVIISTLYAYTASTSISGKSENGMWKYTYKKNLDASEPRGWQGRIKQLDKQEVVVEMLEFKDTGKVIADTDVFNEGRDIDGSVTTLHPFSTEFYLGNEPRKGHMYQVVVTWMKDGVAHMDTIDLN</sequence>
<gene>
    <name evidence="1" type="ORF">CEQ21_01965</name>
</gene>
<dbReference type="EMBL" id="RIBP01000001">
    <property type="protein sequence ID" value="TRZ39735.1"/>
    <property type="molecule type" value="Genomic_DNA"/>
</dbReference>
<organism evidence="1 2">
    <name type="scientific">Niallia circulans</name>
    <name type="common">Bacillus circulans</name>
    <dbReference type="NCBI Taxonomy" id="1397"/>
    <lineage>
        <taxon>Bacteria</taxon>
        <taxon>Bacillati</taxon>
        <taxon>Bacillota</taxon>
        <taxon>Bacilli</taxon>
        <taxon>Bacillales</taxon>
        <taxon>Bacillaceae</taxon>
        <taxon>Niallia</taxon>
    </lineage>
</organism>
<protein>
    <submittedName>
        <fullName evidence="1">Uncharacterized protein</fullName>
    </submittedName>
</protein>
<dbReference type="Proteomes" id="UP000319837">
    <property type="component" value="Unassembled WGS sequence"/>
</dbReference>
<name>A0A553SRV6_NIACI</name>
<dbReference type="AlphaFoldDB" id="A0A553SRV6"/>
<accession>A0A553SRV6</accession>
<proteinExistence type="predicted"/>